<gene>
    <name evidence="3" type="ORF">SAMN06265220_102220</name>
</gene>
<dbReference type="GO" id="GO:0098797">
    <property type="term" value="C:plasma membrane protein complex"/>
    <property type="evidence" value="ECO:0007669"/>
    <property type="project" value="TreeGrafter"/>
</dbReference>
<accession>A0A521CC98</accession>
<dbReference type="SUPFAM" id="SSF74653">
    <property type="entry name" value="TolA/TonB C-terminal domain"/>
    <property type="match status" value="1"/>
</dbReference>
<keyword evidence="4" id="KW-1185">Reference proteome</keyword>
<dbReference type="OrthoDB" id="649093at2"/>
<evidence type="ECO:0000259" key="2">
    <source>
        <dbReference type="Pfam" id="PF03544"/>
    </source>
</evidence>
<dbReference type="AlphaFoldDB" id="A0A521CC98"/>
<dbReference type="InterPro" id="IPR037682">
    <property type="entry name" value="TonB_C"/>
</dbReference>
<dbReference type="GO" id="GO:0055085">
    <property type="term" value="P:transmembrane transport"/>
    <property type="evidence" value="ECO:0007669"/>
    <property type="project" value="InterPro"/>
</dbReference>
<feature type="signal peptide" evidence="1">
    <location>
        <begin position="1"/>
        <end position="22"/>
    </location>
</feature>
<dbReference type="PANTHER" id="PTHR33446">
    <property type="entry name" value="PROTEIN TONB-RELATED"/>
    <property type="match status" value="1"/>
</dbReference>
<dbReference type="Gene3D" id="2.20.110.10">
    <property type="entry name" value="Histone H3 K4-specific methyltransferase SET7/9 N-terminal domain"/>
    <property type="match status" value="1"/>
</dbReference>
<dbReference type="GO" id="GO:0031992">
    <property type="term" value="F:energy transducer activity"/>
    <property type="evidence" value="ECO:0007669"/>
    <property type="project" value="TreeGrafter"/>
</dbReference>
<evidence type="ECO:0000313" key="3">
    <source>
        <dbReference type="EMBL" id="SMO57062.1"/>
    </source>
</evidence>
<feature type="chain" id="PRO_5022131289" evidence="1">
    <location>
        <begin position="23"/>
        <end position="315"/>
    </location>
</feature>
<protein>
    <submittedName>
        <fullName evidence="3">Antitoxin component YwqK of the YwqJK toxin-antitoxin module</fullName>
    </submittedName>
</protein>
<name>A0A521CC98_9FLAO</name>
<dbReference type="PANTHER" id="PTHR33446:SF2">
    <property type="entry name" value="PROTEIN TONB"/>
    <property type="match status" value="1"/>
</dbReference>
<dbReference type="EMBL" id="FXTQ01000002">
    <property type="protein sequence ID" value="SMO57062.1"/>
    <property type="molecule type" value="Genomic_DNA"/>
</dbReference>
<reference evidence="3 4" key="1">
    <citation type="submission" date="2017-05" db="EMBL/GenBank/DDBJ databases">
        <authorList>
            <person name="Varghese N."/>
            <person name="Submissions S."/>
        </authorList>
    </citation>
    <scope>NUCLEOTIDE SEQUENCE [LARGE SCALE GENOMIC DNA]</scope>
    <source>
        <strain evidence="3 4">DSM 29982</strain>
    </source>
</reference>
<organism evidence="3 4">
    <name type="scientific">Flavobacterium nitrogenifigens</name>
    <dbReference type="NCBI Taxonomy" id="1617283"/>
    <lineage>
        <taxon>Bacteria</taxon>
        <taxon>Pseudomonadati</taxon>
        <taxon>Bacteroidota</taxon>
        <taxon>Flavobacteriia</taxon>
        <taxon>Flavobacteriales</taxon>
        <taxon>Flavobacteriaceae</taxon>
        <taxon>Flavobacterium</taxon>
    </lineage>
</organism>
<dbReference type="InterPro" id="IPR051045">
    <property type="entry name" value="TonB-dependent_transducer"/>
</dbReference>
<proteinExistence type="predicted"/>
<sequence>MKQILRLIFLVLLSIKVFSQNAVTANKLIYLDSMWVPSTQENYKYTRLIEEYYSDKKTYVYKDYYKSGKIKFIATTTDRDIMKIEGQAVSYYENGNKKYTVNYVNSKKSGKEYNWYENGNIKSEIYYPEDEKGSIEGKLNNFWNPEKEQIIKDGNGYYSYKSENSEEAGQIKDGEPEGTWKGSDFKRKSNFIEIYKNGKLVSGITTDSLNIKHSYGTRYLQPSPKNGINSFYSYIGKSMRIPAEARNKVSGKIYMTFIVDEEGNLVEPKIIKGVGHGIDENAIQLIKEAKKWNPGKNRGIPVRALYKLPITIMTK</sequence>
<dbReference type="Gene3D" id="3.30.1150.10">
    <property type="match status" value="1"/>
</dbReference>
<dbReference type="RefSeq" id="WP_111379494.1">
    <property type="nucleotide sequence ID" value="NZ_CP043612.1"/>
</dbReference>
<dbReference type="Pfam" id="PF03544">
    <property type="entry name" value="TonB_C"/>
    <property type="match status" value="1"/>
</dbReference>
<feature type="domain" description="TonB C-terminal" evidence="2">
    <location>
        <begin position="244"/>
        <end position="310"/>
    </location>
</feature>
<evidence type="ECO:0000313" key="4">
    <source>
        <dbReference type="Proteomes" id="UP000319267"/>
    </source>
</evidence>
<keyword evidence="1" id="KW-0732">Signal</keyword>
<dbReference type="Proteomes" id="UP000319267">
    <property type="component" value="Unassembled WGS sequence"/>
</dbReference>
<dbReference type="SUPFAM" id="SSF82185">
    <property type="entry name" value="Histone H3 K4-specific methyltransferase SET7/9 N-terminal domain"/>
    <property type="match status" value="1"/>
</dbReference>
<evidence type="ECO:0000256" key="1">
    <source>
        <dbReference type="SAM" id="SignalP"/>
    </source>
</evidence>